<accession>A0A0H4XLH0</accession>
<dbReference type="EMBL" id="CP012109">
    <property type="protein sequence ID" value="AKQ69107.1"/>
    <property type="molecule type" value="Genomic_DNA"/>
</dbReference>
<dbReference type="STRING" id="1297742.A176_006019"/>
<dbReference type="KEGG" id="mym:A176_006019"/>
<gene>
    <name evidence="2" type="ORF">A176_006019</name>
</gene>
<dbReference type="RefSeq" id="WP_002635715.1">
    <property type="nucleotide sequence ID" value="NZ_CP012109.1"/>
</dbReference>
<proteinExistence type="predicted"/>
<keyword evidence="1" id="KW-0812">Transmembrane</keyword>
<dbReference type="OrthoDB" id="5383942at2"/>
<dbReference type="PATRIC" id="fig|1297742.4.peg.6111"/>
<reference evidence="2 3" key="1">
    <citation type="journal article" date="2016" name="PLoS ONE">
        <title>Complete Genome Sequence and Comparative Genomics of a Novel Myxobacterium Myxococcus hansupus.</title>
        <authorList>
            <person name="Sharma G."/>
            <person name="Narwani T."/>
            <person name="Subramanian S."/>
        </authorList>
    </citation>
    <scope>NUCLEOTIDE SEQUENCE [LARGE SCALE GENOMIC DNA]</scope>
    <source>
        <strain evidence="3">mixupus</strain>
    </source>
</reference>
<name>A0A0H4XLH0_9BACT</name>
<keyword evidence="1" id="KW-0472">Membrane</keyword>
<feature type="transmembrane region" description="Helical" evidence="1">
    <location>
        <begin position="6"/>
        <end position="28"/>
    </location>
</feature>
<protein>
    <submittedName>
        <fullName evidence="2">Uncharacterized protein</fullName>
    </submittedName>
</protein>
<dbReference type="Proteomes" id="UP000009026">
    <property type="component" value="Chromosome"/>
</dbReference>
<keyword evidence="3" id="KW-1185">Reference proteome</keyword>
<sequence length="221" mass="24620">MFSIQAKIFATFIGVGLAIAALIGAYRWRSWKRQIKMWEDFAASRGWRFESQPGSLSYIGTLRLDGEHAGRSFTVETEHRTSGKRSHIVTLIRHDLGASFPREVSIRPEKLANKLGKLFGVRDEEIGDTQLDAALNLKNVTPRARDLLLGGRLHRPLLNIVRGFETFTIEDGKLTAEVMDVPRTTIELYTLLAPVRELADAIPSPHDASRENDTTPEAAGA</sequence>
<keyword evidence="1" id="KW-1133">Transmembrane helix</keyword>
<dbReference type="AlphaFoldDB" id="A0A0H4XLH0"/>
<evidence type="ECO:0000256" key="1">
    <source>
        <dbReference type="SAM" id="Phobius"/>
    </source>
</evidence>
<evidence type="ECO:0000313" key="2">
    <source>
        <dbReference type="EMBL" id="AKQ69107.1"/>
    </source>
</evidence>
<evidence type="ECO:0000313" key="3">
    <source>
        <dbReference type="Proteomes" id="UP000009026"/>
    </source>
</evidence>
<organism evidence="2 3">
    <name type="scientific">Pseudomyxococcus hansupus</name>
    <dbReference type="NCBI Taxonomy" id="1297742"/>
    <lineage>
        <taxon>Bacteria</taxon>
        <taxon>Pseudomonadati</taxon>
        <taxon>Myxococcota</taxon>
        <taxon>Myxococcia</taxon>
        <taxon>Myxococcales</taxon>
        <taxon>Cystobacterineae</taxon>
        <taxon>Myxococcaceae</taxon>
        <taxon>Pseudomyxococcus</taxon>
    </lineage>
</organism>